<dbReference type="PROSITE" id="PS50090">
    <property type="entry name" value="MYB_LIKE"/>
    <property type="match status" value="1"/>
</dbReference>
<sequence>MSSTSANSSTSSGEPGSDSIQDETKVESELVRQGNLVGEVSLEWSLNFLTRNCSFLNERSMSPLSIYAVHVWTGSQSCEFTSRLSFQGKIRNTLFKLLIHPVHELVNKLKTNSFYIAAASCEKPVSLGQSVSTHGLEIPLISGKCFDWDFLLNQMRWVCRLFQKGERGAGELSSEFAEDEEFFVNIDFPDSLVEFSRPFCSKVVFHWLTHHILMNFLYNPNGPVSLLSLNILIEKLSPFFSKNSDCSKTMYSDILAFSESIWEVWRNIKGKNNNCLFSVANSLEKHTSDAEAFFKCLTDVLLKHPLDELLGNLSKFVIAINDALPSSSMYAGFPTPARANTSFLDGWQKRSIPPDVDPKEPFNSIFEAAGFKRAVAVCREFPDLLRPKESYSEKVVKTTQLVLNYCLRNSLADQKYIQNGNVDKELVMLDLNSRQSSSKELEQVSKLGVGSEIEREAEVETVSGTETGPRTGPEVVPGPVSEAVPEDWAETEIGAEPQPELRAEASNDTGSEERESKQSLAKSGLSNEGEACVEKGSSKRRSVFRDELPNETDKSKRPNLYANDKGRTGRKISVRGLSESSDSSEEASPRPKDSGRSGGDQQSTAKVEPSKRGSSGPVAGMSRQYRRWSEEETSMLVDGVNKFGLGKWRAILVTTKLTNRDEVGLKDRWRNLVKGGHVTWDSQSKRYRLVKE</sequence>
<feature type="compositionally biased region" description="Low complexity" evidence="2">
    <location>
        <begin position="1"/>
        <end position="19"/>
    </location>
</feature>
<feature type="domain" description="HTH myb-type" evidence="4">
    <location>
        <begin position="620"/>
        <end position="677"/>
    </location>
</feature>
<dbReference type="AlphaFoldDB" id="A0A9D5DKP2"/>
<dbReference type="PANTHER" id="PTHR46734">
    <property type="entry name" value="TELOMERIC REPEAT-BINDING FACTOR 1 TERF1"/>
    <property type="match status" value="1"/>
</dbReference>
<feature type="compositionally biased region" description="Basic and acidic residues" evidence="2">
    <location>
        <begin position="499"/>
        <end position="517"/>
    </location>
</feature>
<dbReference type="PANTHER" id="PTHR46734:SF1">
    <property type="entry name" value="TELOMERIC REPEAT-BINDING FACTOR 1"/>
    <property type="match status" value="1"/>
</dbReference>
<feature type="domain" description="Myb-like" evidence="3">
    <location>
        <begin position="620"/>
        <end position="673"/>
    </location>
</feature>
<dbReference type="OrthoDB" id="608866at2759"/>
<dbReference type="PROSITE" id="PS51294">
    <property type="entry name" value="HTH_MYB"/>
    <property type="match status" value="1"/>
</dbReference>
<gene>
    <name evidence="5" type="ORF">OJ253_2978</name>
</gene>
<dbReference type="CDD" id="cd11660">
    <property type="entry name" value="SANT_TRF"/>
    <property type="match status" value="1"/>
</dbReference>
<dbReference type="InterPro" id="IPR017930">
    <property type="entry name" value="Myb_dom"/>
</dbReference>
<dbReference type="EMBL" id="JAPCXC010000087">
    <property type="protein sequence ID" value="KAJ1605916.1"/>
    <property type="molecule type" value="Genomic_DNA"/>
</dbReference>
<evidence type="ECO:0000256" key="1">
    <source>
        <dbReference type="ARBA" id="ARBA00023242"/>
    </source>
</evidence>
<dbReference type="InterPro" id="IPR009057">
    <property type="entry name" value="Homeodomain-like_sf"/>
</dbReference>
<dbReference type="Pfam" id="PF00249">
    <property type="entry name" value="Myb_DNA-binding"/>
    <property type="match status" value="1"/>
</dbReference>
<evidence type="ECO:0000256" key="2">
    <source>
        <dbReference type="SAM" id="MobiDB-lite"/>
    </source>
</evidence>
<keyword evidence="1" id="KW-0539">Nucleus</keyword>
<feature type="compositionally biased region" description="Basic and acidic residues" evidence="2">
    <location>
        <begin position="532"/>
        <end position="556"/>
    </location>
</feature>
<dbReference type="InterPro" id="IPR001005">
    <property type="entry name" value="SANT/Myb"/>
</dbReference>
<protein>
    <submittedName>
        <fullName evidence="5">SANT DNA-binding domain-containing telomeric DNA binding protein</fullName>
    </submittedName>
</protein>
<evidence type="ECO:0000259" key="3">
    <source>
        <dbReference type="PROSITE" id="PS50090"/>
    </source>
</evidence>
<dbReference type="SMART" id="SM00717">
    <property type="entry name" value="SANT"/>
    <property type="match status" value="1"/>
</dbReference>
<dbReference type="Proteomes" id="UP001067231">
    <property type="component" value="Unassembled WGS sequence"/>
</dbReference>
<proteinExistence type="predicted"/>
<name>A0A9D5DKP2_9CRYT</name>
<dbReference type="SUPFAM" id="SSF46689">
    <property type="entry name" value="Homeodomain-like"/>
    <property type="match status" value="1"/>
</dbReference>
<evidence type="ECO:0000313" key="5">
    <source>
        <dbReference type="EMBL" id="KAJ1605916.1"/>
    </source>
</evidence>
<accession>A0A9D5DKP2</accession>
<dbReference type="GO" id="GO:0003677">
    <property type="term" value="F:DNA binding"/>
    <property type="evidence" value="ECO:0007669"/>
    <property type="project" value="UniProtKB-KW"/>
</dbReference>
<evidence type="ECO:0000259" key="4">
    <source>
        <dbReference type="PROSITE" id="PS51294"/>
    </source>
</evidence>
<keyword evidence="5" id="KW-0238">DNA-binding</keyword>
<reference evidence="5" key="1">
    <citation type="submission" date="2022-10" db="EMBL/GenBank/DDBJ databases">
        <title>Adaptive evolution leads to modifications in subtelomeric GC content in a zoonotic Cryptosporidium species.</title>
        <authorList>
            <person name="Li J."/>
            <person name="Feng Y."/>
            <person name="Xiao L."/>
        </authorList>
    </citation>
    <scope>NUCLEOTIDE SEQUENCE</scope>
    <source>
        <strain evidence="5">33844</strain>
    </source>
</reference>
<feature type="region of interest" description="Disordered" evidence="2">
    <location>
        <begin position="439"/>
        <end position="627"/>
    </location>
</feature>
<dbReference type="Gene3D" id="1.10.10.60">
    <property type="entry name" value="Homeodomain-like"/>
    <property type="match status" value="1"/>
</dbReference>
<feature type="region of interest" description="Disordered" evidence="2">
    <location>
        <begin position="1"/>
        <end position="25"/>
    </location>
</feature>
<comment type="caution">
    <text evidence="5">The sequence shown here is derived from an EMBL/GenBank/DDBJ whole genome shotgun (WGS) entry which is preliminary data.</text>
</comment>
<organism evidence="5">
    <name type="scientific">Cryptosporidium canis</name>
    <dbReference type="NCBI Taxonomy" id="195482"/>
    <lineage>
        <taxon>Eukaryota</taxon>
        <taxon>Sar</taxon>
        <taxon>Alveolata</taxon>
        <taxon>Apicomplexa</taxon>
        <taxon>Conoidasida</taxon>
        <taxon>Coccidia</taxon>
        <taxon>Eucoccidiorida</taxon>
        <taxon>Eimeriorina</taxon>
        <taxon>Cryptosporidiidae</taxon>
        <taxon>Cryptosporidium</taxon>
    </lineage>
</organism>
<dbReference type="InterPro" id="IPR052450">
    <property type="entry name" value="TRBD-Containing_Protein"/>
</dbReference>